<feature type="region of interest" description="Disordered" evidence="1">
    <location>
        <begin position="1"/>
        <end position="33"/>
    </location>
</feature>
<name>A0A452UXC8_URSMA</name>
<proteinExistence type="predicted"/>
<accession>A0A452UXC8</accession>
<dbReference type="Ensembl" id="ENSUMAT00000030536.1">
    <property type="protein sequence ID" value="ENSUMAP00000025788.1"/>
    <property type="gene ID" value="ENSUMAG00000018789.1"/>
</dbReference>
<sequence>PAVPWPMASVPAPGGSGLEGSTGGIHGLGSAMAPEGNQKKGRLLLQFLADRFYDVEVLTVHQKNRPSTYIKGRYVKFQDKEWIWSNEHGHFSLKFLKFQAVLLEAVNVSSCAANYRGLDSF</sequence>
<evidence type="ECO:0000256" key="1">
    <source>
        <dbReference type="SAM" id="MobiDB-lite"/>
    </source>
</evidence>
<reference evidence="2" key="1">
    <citation type="submission" date="2019-03" db="UniProtKB">
        <authorList>
            <consortium name="Ensembl"/>
        </authorList>
    </citation>
    <scope>IDENTIFICATION</scope>
</reference>
<dbReference type="AlphaFoldDB" id="A0A452UXC8"/>
<organism evidence="2">
    <name type="scientific">Ursus maritimus</name>
    <name type="common">Polar bear</name>
    <name type="synonym">Thalarctos maritimus</name>
    <dbReference type="NCBI Taxonomy" id="29073"/>
    <lineage>
        <taxon>Eukaryota</taxon>
        <taxon>Metazoa</taxon>
        <taxon>Chordata</taxon>
        <taxon>Craniata</taxon>
        <taxon>Vertebrata</taxon>
        <taxon>Euteleostomi</taxon>
        <taxon>Mammalia</taxon>
        <taxon>Eutheria</taxon>
        <taxon>Laurasiatheria</taxon>
        <taxon>Carnivora</taxon>
        <taxon>Caniformia</taxon>
        <taxon>Ursidae</taxon>
        <taxon>Ursus</taxon>
    </lineage>
</organism>
<evidence type="ECO:0000313" key="2">
    <source>
        <dbReference type="Ensembl" id="ENSUMAP00000025788"/>
    </source>
</evidence>
<protein>
    <submittedName>
        <fullName evidence="2">Uncharacterized protein</fullName>
    </submittedName>
</protein>
<feature type="compositionally biased region" description="Gly residues" evidence="1">
    <location>
        <begin position="14"/>
        <end position="27"/>
    </location>
</feature>